<evidence type="ECO:0000313" key="5">
    <source>
        <dbReference type="Proteomes" id="UP001056539"/>
    </source>
</evidence>
<evidence type="ECO:0000256" key="3">
    <source>
        <dbReference type="SAM" id="Phobius"/>
    </source>
</evidence>
<sequence>MAKEKKPPKAKIHKMFKIKYSPTHWERFLEKCYHESDREKLLSFFEQDKKKRYVLRKDLTAEETQELSEIGKRIELGYSFLQVWKLVAVGVIFLGVSAFLALFQNKLLENAIEKSLEAVFDAKVDVVGVRLNIPGLSFSFRSLTVGDAENPYRNLFELGKTELKLNPDALTLGRVVFENVQCEDIRWGTSRTTPGTLSRVSRGEKSMASSEEKAPANKVPTMDFSQVKENFSSLISSQRTNLKSEQTLLRVNTELSNTIEQWMKTYEQKNAQLAQLSTQAAEIQKIQVASLKTVEEAQKAFSQIDAFSKSLSSIGGDIKTTGQQFKTTYEKALQSQKTIATAIAEDKAYLQSLISLPVTDGKNILQGMADKFLRQKLGAIYTYGMRAWRYAEKIKSDPSQKPKKQGYRRLNGRDIPYPSDPYPSFLLKNLQSSVENTDRRFEARLQNVSSDPYKWDKPIQLTYRQLEKLQNYALNVSLDIRSNAVTPLVAEFKGEGLPFSVSDLGFLKISNLSASMKIVSSFQWDRDKSTGKISVILSGLRWEKVDLADFVTKVVTEILAETPSIDVVVTYTILSDGNLQFTLASSLDTVLQKKIGEYLAKTAKELEEIVEKQLNVLLQQGLSQNELLAKNLQNINQLSLKSLSDVTSYEKLVETKKKEVENRIEQIKKEQEEALKKKAQEAVQQLPLPKIGK</sequence>
<keyword evidence="3" id="KW-1133">Transmembrane helix</keyword>
<evidence type="ECO:0000256" key="1">
    <source>
        <dbReference type="SAM" id="Coils"/>
    </source>
</evidence>
<dbReference type="EMBL" id="CP073355">
    <property type="protein sequence ID" value="URA11285.1"/>
    <property type="molecule type" value="Genomic_DNA"/>
</dbReference>
<organism evidence="4 5">
    <name type="scientific">Thermospira aquatica</name>
    <dbReference type="NCBI Taxonomy" id="2828656"/>
    <lineage>
        <taxon>Bacteria</taxon>
        <taxon>Pseudomonadati</taxon>
        <taxon>Spirochaetota</taxon>
        <taxon>Spirochaetia</taxon>
        <taxon>Brevinematales</taxon>
        <taxon>Thermospiraceae</taxon>
        <taxon>Thermospira</taxon>
    </lineage>
</organism>
<keyword evidence="5" id="KW-1185">Reference proteome</keyword>
<evidence type="ECO:0000313" key="4">
    <source>
        <dbReference type="EMBL" id="URA11285.1"/>
    </source>
</evidence>
<dbReference type="RefSeq" id="WP_271436417.1">
    <property type="nucleotide sequence ID" value="NZ_CP073355.1"/>
</dbReference>
<feature type="region of interest" description="Disordered" evidence="2">
    <location>
        <begin position="193"/>
        <end position="217"/>
    </location>
</feature>
<dbReference type="InterPro" id="IPR019934">
    <property type="entry name" value="CHP03545"/>
</dbReference>
<protein>
    <submittedName>
        <fullName evidence="4">TIGR03545 family protein</fullName>
    </submittedName>
</protein>
<keyword evidence="3" id="KW-0812">Transmembrane</keyword>
<dbReference type="Proteomes" id="UP001056539">
    <property type="component" value="Chromosome"/>
</dbReference>
<feature type="coiled-coil region" evidence="1">
    <location>
        <begin position="252"/>
        <end position="286"/>
    </location>
</feature>
<feature type="coiled-coil region" evidence="1">
    <location>
        <begin position="650"/>
        <end position="684"/>
    </location>
</feature>
<evidence type="ECO:0000256" key="2">
    <source>
        <dbReference type="SAM" id="MobiDB-lite"/>
    </source>
</evidence>
<feature type="compositionally biased region" description="Basic and acidic residues" evidence="2">
    <location>
        <begin position="201"/>
        <end position="215"/>
    </location>
</feature>
<dbReference type="AlphaFoldDB" id="A0AAX3BG44"/>
<keyword evidence="3" id="KW-0472">Membrane</keyword>
<name>A0AAX3BG44_9SPIR</name>
<gene>
    <name evidence="4" type="ORF">KDW03_05675</name>
</gene>
<accession>A0AAX3BG44</accession>
<reference evidence="4" key="2">
    <citation type="submission" date="2022-06" db="EMBL/GenBank/DDBJ databases">
        <title>Thermospira aquatica gen. nov., sp. nov.</title>
        <authorList>
            <person name="Ben Ali Gam Z."/>
            <person name="Labat M."/>
        </authorList>
    </citation>
    <scope>NUCLEOTIDE SEQUENCE</scope>
    <source>
        <strain evidence="4">F1F22</strain>
    </source>
</reference>
<keyword evidence="1" id="KW-0175">Coiled coil</keyword>
<proteinExistence type="predicted"/>
<reference evidence="4" key="1">
    <citation type="submission" date="2021-04" db="EMBL/GenBank/DDBJ databases">
        <authorList>
            <person name="Postec A."/>
        </authorList>
    </citation>
    <scope>NUCLEOTIDE SEQUENCE</scope>
    <source>
        <strain evidence="4">F1F22</strain>
    </source>
</reference>
<dbReference type="KEGG" id="taqu:KDW03_05675"/>
<dbReference type="NCBIfam" id="TIGR03545">
    <property type="entry name" value="TIGR03545 family protein"/>
    <property type="match status" value="1"/>
</dbReference>
<feature type="transmembrane region" description="Helical" evidence="3">
    <location>
        <begin position="83"/>
        <end position="103"/>
    </location>
</feature>